<protein>
    <submittedName>
        <fullName evidence="2">Uncharacterized protein</fullName>
    </submittedName>
</protein>
<organism evidence="2 3">
    <name type="scientific">Oleoguttula mirabilis</name>
    <dbReference type="NCBI Taxonomy" id="1507867"/>
    <lineage>
        <taxon>Eukaryota</taxon>
        <taxon>Fungi</taxon>
        <taxon>Dikarya</taxon>
        <taxon>Ascomycota</taxon>
        <taxon>Pezizomycotina</taxon>
        <taxon>Dothideomycetes</taxon>
        <taxon>Dothideomycetidae</taxon>
        <taxon>Mycosphaerellales</taxon>
        <taxon>Teratosphaeriaceae</taxon>
        <taxon>Oleoguttula</taxon>
    </lineage>
</organism>
<dbReference type="EMBL" id="JAVFHQ010000010">
    <property type="protein sequence ID" value="KAK4547654.1"/>
    <property type="molecule type" value="Genomic_DNA"/>
</dbReference>
<dbReference type="Proteomes" id="UP001324427">
    <property type="component" value="Unassembled WGS sequence"/>
</dbReference>
<reference evidence="2 3" key="1">
    <citation type="submission" date="2021-11" db="EMBL/GenBank/DDBJ databases">
        <title>Black yeast isolated from Biological Soil Crust.</title>
        <authorList>
            <person name="Kurbessoian T."/>
        </authorList>
    </citation>
    <scope>NUCLEOTIDE SEQUENCE [LARGE SCALE GENOMIC DNA]</scope>
    <source>
        <strain evidence="2 3">CCFEE 5522</strain>
    </source>
</reference>
<gene>
    <name evidence="2" type="ORF">LTR36_000611</name>
</gene>
<dbReference type="AlphaFoldDB" id="A0AAV9JRP2"/>
<accession>A0AAV9JRP2</accession>
<feature type="region of interest" description="Disordered" evidence="1">
    <location>
        <begin position="160"/>
        <end position="236"/>
    </location>
</feature>
<evidence type="ECO:0000313" key="3">
    <source>
        <dbReference type="Proteomes" id="UP001324427"/>
    </source>
</evidence>
<name>A0AAV9JRP2_9PEZI</name>
<evidence type="ECO:0000256" key="1">
    <source>
        <dbReference type="SAM" id="MobiDB-lite"/>
    </source>
</evidence>
<feature type="compositionally biased region" description="Basic and acidic residues" evidence="1">
    <location>
        <begin position="216"/>
        <end position="228"/>
    </location>
</feature>
<keyword evidence="3" id="KW-1185">Reference proteome</keyword>
<proteinExistence type="predicted"/>
<sequence>MSGIFEQYYQADTRLHQAQRQWEEATEEWIEDCADFGAADVAASALEAGLGAKRDTQTRMQHAEELLAAQTHRQQTAAAVAGSEHHVETAEKAIAAAKATLKMLEPLFHQWLEDQWKREEVSLEEAQKRYEEDFTRFTEGEESYPYDETYTKTGESFADEYYTTGDPREDLPPWEWPEPPNQPTGAQGGGPSSSSEEAYTQGGTYTEESYTAGGAERPREEEANRPHPSESTQPARSITVKEIQEWHQACVTAFLDKPNLRAFPQPPAEPCTNESCASENGCALKACKCNLRKIFSGPRSLKQDRLKFHPDRFASCPEDVRDEIQQKAKEVFVVVDAMFR</sequence>
<evidence type="ECO:0000313" key="2">
    <source>
        <dbReference type="EMBL" id="KAK4547654.1"/>
    </source>
</evidence>
<feature type="compositionally biased region" description="Polar residues" evidence="1">
    <location>
        <begin position="192"/>
        <end position="209"/>
    </location>
</feature>
<comment type="caution">
    <text evidence="2">The sequence shown here is derived from an EMBL/GenBank/DDBJ whole genome shotgun (WGS) entry which is preliminary data.</text>
</comment>